<feature type="transmembrane region" description="Helical" evidence="1">
    <location>
        <begin position="6"/>
        <end position="28"/>
    </location>
</feature>
<evidence type="ECO:0000256" key="1">
    <source>
        <dbReference type="SAM" id="Phobius"/>
    </source>
</evidence>
<evidence type="ECO:0000259" key="2">
    <source>
        <dbReference type="Pfam" id="PF05569"/>
    </source>
</evidence>
<keyword evidence="1" id="KW-0472">Membrane</keyword>
<comment type="caution">
    <text evidence="5">The sequence shown here is derived from an EMBL/GenBank/DDBJ whole genome shotgun (WGS) entry which is preliminary data.</text>
</comment>
<feature type="domain" description="Peptidase M56" evidence="2">
    <location>
        <begin position="8"/>
        <end position="280"/>
    </location>
</feature>
<feature type="domain" description="DUF4830" evidence="4">
    <location>
        <begin position="456"/>
        <end position="551"/>
    </location>
</feature>
<feature type="transmembrane region" description="Helical" evidence="1">
    <location>
        <begin position="287"/>
        <end position="307"/>
    </location>
</feature>
<dbReference type="AlphaFoldDB" id="A0A4R2KES8"/>
<dbReference type="PANTHER" id="PTHR34978">
    <property type="entry name" value="POSSIBLE SENSOR-TRANSDUCER PROTEIN BLAR"/>
    <property type="match status" value="1"/>
</dbReference>
<dbReference type="InterPro" id="IPR052173">
    <property type="entry name" value="Beta-lactam_resp_regulator"/>
</dbReference>
<accession>A0A4R2KES8</accession>
<keyword evidence="1" id="KW-0812">Transmembrane</keyword>
<dbReference type="Pfam" id="PF16111">
    <property type="entry name" value="DUF4829"/>
    <property type="match status" value="1"/>
</dbReference>
<feature type="transmembrane region" description="Helical" evidence="1">
    <location>
        <begin position="35"/>
        <end position="54"/>
    </location>
</feature>
<dbReference type="Proteomes" id="UP000294919">
    <property type="component" value="Unassembled WGS sequence"/>
</dbReference>
<dbReference type="OrthoDB" id="9804799at2"/>
<dbReference type="PANTHER" id="PTHR34978:SF3">
    <property type="entry name" value="SLR0241 PROTEIN"/>
    <property type="match status" value="1"/>
</dbReference>
<organism evidence="5 6">
    <name type="scientific">Marinisporobacter balticus</name>
    <dbReference type="NCBI Taxonomy" id="2018667"/>
    <lineage>
        <taxon>Bacteria</taxon>
        <taxon>Bacillati</taxon>
        <taxon>Bacillota</taxon>
        <taxon>Clostridia</taxon>
        <taxon>Peptostreptococcales</taxon>
        <taxon>Thermotaleaceae</taxon>
        <taxon>Marinisporobacter</taxon>
    </lineage>
</organism>
<dbReference type="EMBL" id="SLWV01000019">
    <property type="protein sequence ID" value="TCO72151.1"/>
    <property type="molecule type" value="Genomic_DNA"/>
</dbReference>
<evidence type="ECO:0000313" key="6">
    <source>
        <dbReference type="Proteomes" id="UP000294919"/>
    </source>
</evidence>
<reference evidence="5 6" key="1">
    <citation type="submission" date="2019-03" db="EMBL/GenBank/DDBJ databases">
        <title>Genomic Encyclopedia of Type Strains, Phase IV (KMG-IV): sequencing the most valuable type-strain genomes for metagenomic binning, comparative biology and taxonomic classification.</title>
        <authorList>
            <person name="Goeker M."/>
        </authorList>
    </citation>
    <scope>NUCLEOTIDE SEQUENCE [LARGE SCALE GENOMIC DNA]</scope>
    <source>
        <strain evidence="5 6">DSM 102940</strain>
    </source>
</reference>
<dbReference type="InterPro" id="IPR032257">
    <property type="entry name" value="DUF4830"/>
</dbReference>
<dbReference type="CDD" id="cd07341">
    <property type="entry name" value="M56_BlaR1_MecR1_like"/>
    <property type="match status" value="1"/>
</dbReference>
<dbReference type="InterPro" id="IPR032256">
    <property type="entry name" value="DUF4829"/>
</dbReference>
<feature type="transmembrane region" description="Helical" evidence="1">
    <location>
        <begin position="117"/>
        <end position="138"/>
    </location>
</feature>
<feature type="transmembrane region" description="Helical" evidence="1">
    <location>
        <begin position="202"/>
        <end position="224"/>
    </location>
</feature>
<sequence>MIELFISVLNMSVTASYVILFVILVRLLLKKAPKVISYALWGVVAFRLIIPFSFESMFSLMPRNTHTVSIPHDIIYQQSPQINKGIEVVDSFVSQSLPAPTVEASVNPLQIYIEIGAYIWILGIMILLIYSVVSILLLERQLKSAQLIEQNIFEAKNLKTPFVLGLIRPKIYLPVGLNATERSYILLHEQTHINRKDHIIKIFAFLILSIHWFNPLVWIAFILMSTDMELSCDERVLKKMNEDIKKPYANSLLSLATGRHILNGNPLAFGEGNVRGRIKNVLNYKKFSFWVIAVSMITVIIVGIALVTNPKGGNTIQLKDNLAESPSGTTEAAYQEYNRVKIEFHSDMMGFKSANEFETTDSKIVAFTDSTLRTSLTPAKEDDLENNHTNQYTVKLSNNIGGYSCRLYYDTLYNKAYIVKDGGLYEVNTDFARYIDSFLENTSITVYIDNADAVALFQKYGWTLDYQISAMKNKLNNIKALSGFNPNAYYFAYNNELSKDIGLDMSGYSNTADIDVEIYRIHESMPQEFYPIQDCRGVVVKNDSKIIGAFIRAGRHSTFNACSLIGNSFEKVTRQTLNEWLVNMIQADDLEVSLSKLEPEQVIEEYFTALDNKDAKVAEYCILKKTLLGNLTSNMQNSELFNEGVGLPLTGASIGAASIFDNLKSAKLLKVELIDEPDEYTKIFRVTVDLQYNNEITISSGQQYWDCHMVYESPQTGWKIEGFGH</sequence>
<protein>
    <submittedName>
        <fullName evidence="5">Beta-lactamase regulating signal transducer with metallopeptidase domain</fullName>
    </submittedName>
</protein>
<evidence type="ECO:0000259" key="4">
    <source>
        <dbReference type="Pfam" id="PF16112"/>
    </source>
</evidence>
<evidence type="ECO:0000259" key="3">
    <source>
        <dbReference type="Pfam" id="PF16111"/>
    </source>
</evidence>
<keyword evidence="1" id="KW-1133">Transmembrane helix</keyword>
<feature type="domain" description="DUF4829" evidence="3">
    <location>
        <begin position="600"/>
        <end position="724"/>
    </location>
</feature>
<dbReference type="Pfam" id="PF16112">
    <property type="entry name" value="DUF4830"/>
    <property type="match status" value="1"/>
</dbReference>
<dbReference type="InterPro" id="IPR008756">
    <property type="entry name" value="Peptidase_M56"/>
</dbReference>
<evidence type="ECO:0000313" key="5">
    <source>
        <dbReference type="EMBL" id="TCO72151.1"/>
    </source>
</evidence>
<proteinExistence type="predicted"/>
<keyword evidence="6" id="KW-1185">Reference proteome</keyword>
<dbReference type="Pfam" id="PF05569">
    <property type="entry name" value="Peptidase_M56"/>
    <property type="match status" value="1"/>
</dbReference>
<name>A0A4R2KES8_9FIRM</name>
<dbReference type="RefSeq" id="WP_132246280.1">
    <property type="nucleotide sequence ID" value="NZ_SLWV01000019.1"/>
</dbReference>
<gene>
    <name evidence="5" type="ORF">EV214_11914</name>
</gene>